<dbReference type="EMBL" id="LYBM01000029">
    <property type="protein sequence ID" value="ODA31813.1"/>
    <property type="molecule type" value="Genomic_DNA"/>
</dbReference>
<reference evidence="2 3" key="1">
    <citation type="submission" date="2016-05" db="EMBL/GenBank/DDBJ databases">
        <title>Genomic Taxonomy of the Vibrionaceae.</title>
        <authorList>
            <person name="Gomez-Gil B."/>
            <person name="Enciso-Ibarra J."/>
        </authorList>
    </citation>
    <scope>NUCLEOTIDE SEQUENCE [LARGE SCALE GENOMIC DNA]</scope>
    <source>
        <strain evidence="2 3">CAIM 1920</strain>
    </source>
</reference>
<dbReference type="InterPro" id="IPR050491">
    <property type="entry name" value="AmpC-like"/>
</dbReference>
<dbReference type="Proteomes" id="UP000094936">
    <property type="component" value="Unassembled WGS sequence"/>
</dbReference>
<dbReference type="SUPFAM" id="SSF56601">
    <property type="entry name" value="beta-lactamase/transpeptidase-like"/>
    <property type="match status" value="1"/>
</dbReference>
<evidence type="ECO:0000313" key="3">
    <source>
        <dbReference type="Proteomes" id="UP000094936"/>
    </source>
</evidence>
<dbReference type="OrthoDB" id="9799367at2"/>
<name>A0A1C3EF15_9GAMM</name>
<dbReference type="InterPro" id="IPR001466">
    <property type="entry name" value="Beta-lactam-related"/>
</dbReference>
<dbReference type="PANTHER" id="PTHR46825">
    <property type="entry name" value="D-ALANYL-D-ALANINE-CARBOXYPEPTIDASE/ENDOPEPTIDASE AMPH"/>
    <property type="match status" value="1"/>
</dbReference>
<dbReference type="InterPro" id="IPR012338">
    <property type="entry name" value="Beta-lactam/transpept-like"/>
</dbReference>
<dbReference type="Gene3D" id="3.40.710.10">
    <property type="entry name" value="DD-peptidase/beta-lactamase superfamily"/>
    <property type="match status" value="1"/>
</dbReference>
<dbReference type="Pfam" id="PF00144">
    <property type="entry name" value="Beta-lactamase"/>
    <property type="match status" value="1"/>
</dbReference>
<protein>
    <recommendedName>
        <fullName evidence="1">Beta-lactamase-related domain-containing protein</fullName>
    </recommendedName>
</protein>
<accession>A0A1C3EF15</accession>
<evidence type="ECO:0000259" key="1">
    <source>
        <dbReference type="Pfam" id="PF00144"/>
    </source>
</evidence>
<comment type="caution">
    <text evidence="2">The sequence shown here is derived from an EMBL/GenBank/DDBJ whole genome shotgun (WGS) entry which is preliminary data.</text>
</comment>
<keyword evidence="3" id="KW-1185">Reference proteome</keyword>
<sequence>MADLSDHQPSSNHHKVSDDNRQAVCVDVNILDAYFAELRKHEKHLGSAAVYRNGIKQYQHTLELNENNETVSSENMLKYRIGSVTKTFTSVLVFTLIEQGLLSLETKLSTFYPGIIHAEKITINQLLSHTSGIKNFTSITNFHEFERVEQSVDTLIELIASFDSEFEPGDQVSYSNSNYYLLGQIIETVSGSSYQENLSKHITDKLNLSDTYYGGEIDTKAGEVHSYYKQDNKWNQLEYNAHMSVPYAAGAIVSTTHDLCVFIHALFNDQLLSESSLQSMLEMDEDTGKGLFKLDMNGTSVFGHEGGIDATMSFLIYDVKSATSVCVISNGLVFGTLPVATALFAAADGADITMPDFNYIQVSDEALQKYTGLYTSDTSQQNVRIFVDESTLMFQFEGDDAQHLAMKTPCEFDFSNSSQSVVFDEDLRGLFWRLGSYSEQYTRSETAENEKPSVDEQTISN</sequence>
<organism evidence="2 3">
    <name type="scientific">Veronia pacifica</name>
    <dbReference type="NCBI Taxonomy" id="1080227"/>
    <lineage>
        <taxon>Bacteria</taxon>
        <taxon>Pseudomonadati</taxon>
        <taxon>Pseudomonadota</taxon>
        <taxon>Gammaproteobacteria</taxon>
        <taxon>Vibrionales</taxon>
        <taxon>Vibrionaceae</taxon>
        <taxon>Veronia</taxon>
    </lineage>
</organism>
<dbReference type="AlphaFoldDB" id="A0A1C3EF15"/>
<dbReference type="PANTHER" id="PTHR46825:SF7">
    <property type="entry name" value="D-ALANYL-D-ALANINE CARBOXYPEPTIDASE"/>
    <property type="match status" value="1"/>
</dbReference>
<evidence type="ECO:0000313" key="2">
    <source>
        <dbReference type="EMBL" id="ODA31813.1"/>
    </source>
</evidence>
<dbReference type="STRING" id="1080227.A8L45_15070"/>
<proteinExistence type="predicted"/>
<gene>
    <name evidence="2" type="ORF">A8L45_15070</name>
</gene>
<feature type="domain" description="Beta-lactamase-related" evidence="1">
    <location>
        <begin position="32"/>
        <end position="333"/>
    </location>
</feature>
<dbReference type="RefSeq" id="WP_068903712.1">
    <property type="nucleotide sequence ID" value="NZ_JBHUIF010000004.1"/>
</dbReference>